<dbReference type="SUPFAM" id="SSF109998">
    <property type="entry name" value="Triger factor/SurA peptide-binding domain-like"/>
    <property type="match status" value="1"/>
</dbReference>
<dbReference type="EMBL" id="MHNW01000007">
    <property type="protein sequence ID" value="OGZ54379.1"/>
    <property type="molecule type" value="Genomic_DNA"/>
</dbReference>
<evidence type="ECO:0000313" key="3">
    <source>
        <dbReference type="Proteomes" id="UP000179106"/>
    </source>
</evidence>
<keyword evidence="1" id="KW-0812">Transmembrane</keyword>
<sequence>MIQKIWQNKARVVLLVGCAGVVVVLFLYLFGLYPLAVVNGHVITAKRFQSASAVASFYYGNLLKAYNQEKNDQVGINQTELQSEILTSLIENELITEKLNADLGGELQYLINEKLGVAGDSPDLKKNVAMLYGMNWDDFKREILVSQAMKDILADQLFLKKEKAGDWLDRAEKSANVILFSLKFKWDGSRVIVGK</sequence>
<evidence type="ECO:0000313" key="2">
    <source>
        <dbReference type="EMBL" id="OGZ54379.1"/>
    </source>
</evidence>
<proteinExistence type="predicted"/>
<keyword evidence="1" id="KW-1133">Transmembrane helix</keyword>
<gene>
    <name evidence="2" type="ORF">A3B25_01800</name>
</gene>
<organism evidence="2 3">
    <name type="scientific">Candidatus Ryanbacteria bacterium RIFCSPLOWO2_01_FULL_48_26</name>
    <dbReference type="NCBI Taxonomy" id="1802126"/>
    <lineage>
        <taxon>Bacteria</taxon>
        <taxon>Candidatus Ryaniibacteriota</taxon>
    </lineage>
</organism>
<protein>
    <recommendedName>
        <fullName evidence="4">PpiC domain-containing protein</fullName>
    </recommendedName>
</protein>
<keyword evidence="1" id="KW-0472">Membrane</keyword>
<comment type="caution">
    <text evidence="2">The sequence shown here is derived from an EMBL/GenBank/DDBJ whole genome shotgun (WGS) entry which is preliminary data.</text>
</comment>
<reference evidence="2 3" key="1">
    <citation type="journal article" date="2016" name="Nat. Commun.">
        <title>Thousands of microbial genomes shed light on interconnected biogeochemical processes in an aquifer system.</title>
        <authorList>
            <person name="Anantharaman K."/>
            <person name="Brown C.T."/>
            <person name="Hug L.A."/>
            <person name="Sharon I."/>
            <person name="Castelle C.J."/>
            <person name="Probst A.J."/>
            <person name="Thomas B.C."/>
            <person name="Singh A."/>
            <person name="Wilkins M.J."/>
            <person name="Karaoz U."/>
            <person name="Brodie E.L."/>
            <person name="Williams K.H."/>
            <person name="Hubbard S.S."/>
            <person name="Banfield J.F."/>
        </authorList>
    </citation>
    <scope>NUCLEOTIDE SEQUENCE [LARGE SCALE GENOMIC DNA]</scope>
</reference>
<accession>A0A1G2GW59</accession>
<name>A0A1G2GW59_9BACT</name>
<evidence type="ECO:0000256" key="1">
    <source>
        <dbReference type="SAM" id="Phobius"/>
    </source>
</evidence>
<evidence type="ECO:0008006" key="4">
    <source>
        <dbReference type="Google" id="ProtNLM"/>
    </source>
</evidence>
<dbReference type="STRING" id="1802126.A3B25_01800"/>
<dbReference type="Proteomes" id="UP000179106">
    <property type="component" value="Unassembled WGS sequence"/>
</dbReference>
<feature type="transmembrane region" description="Helical" evidence="1">
    <location>
        <begin position="12"/>
        <end position="36"/>
    </location>
</feature>
<dbReference type="AlphaFoldDB" id="A0A1G2GW59"/>
<dbReference type="InterPro" id="IPR027304">
    <property type="entry name" value="Trigger_fact/SurA_dom_sf"/>
</dbReference>